<evidence type="ECO:0000256" key="2">
    <source>
        <dbReference type="SAM" id="MobiDB-lite"/>
    </source>
</evidence>
<dbReference type="EMBL" id="JACASF010000019">
    <property type="protein sequence ID" value="KAF6415296.1"/>
    <property type="molecule type" value="Genomic_DNA"/>
</dbReference>
<dbReference type="AlphaFoldDB" id="A0A7J8CX07"/>
<gene>
    <name evidence="3" type="ORF">HJG59_002615</name>
</gene>
<name>A0A7J8CX07_MOLMO</name>
<evidence type="ECO:0000313" key="4">
    <source>
        <dbReference type="Proteomes" id="UP000550707"/>
    </source>
</evidence>
<evidence type="ECO:0000313" key="3">
    <source>
        <dbReference type="EMBL" id="KAF6415296.1"/>
    </source>
</evidence>
<dbReference type="InterPro" id="IPR029185">
    <property type="entry name" value="CDRT4"/>
</dbReference>
<comment type="caution">
    <text evidence="3">The sequence shown here is derived from an EMBL/GenBank/DDBJ whole genome shotgun (WGS) entry which is preliminary data.</text>
</comment>
<dbReference type="PANTHER" id="PTHR37885">
    <property type="entry name" value="CMT1A DUPLICATED REGION TRANSCRIPT 4 PROTEIN"/>
    <property type="match status" value="1"/>
</dbReference>
<protein>
    <submittedName>
        <fullName evidence="3">CMT1A duplicated region transcript 4</fullName>
    </submittedName>
</protein>
<dbReference type="FunCoup" id="A0A7J8CX07">
    <property type="interactions" value="4"/>
</dbReference>
<sequence>MSFSSDPQEPTDSSEHRRASEPGIWTHHVKRSLTLNKGTDPGKMKIDKELTANIGLPLELLPKHEPWPAYVTYTSLMVERLVEKSKARERECMQALEESRRNLDQDKTSGIVQLRRKKLSKTSGRMALKDTNSETVLSLWSAFSTSPTNGPETIHIHTDSRGSPTANYNKIIFSRKPLMRMLPYSSLLASKEKHFNV</sequence>
<keyword evidence="4" id="KW-1185">Reference proteome</keyword>
<dbReference type="PANTHER" id="PTHR37885:SF1">
    <property type="entry name" value="CMT1A DUPLICATED REGION TRANSCRIPT 4 PROTEIN"/>
    <property type="match status" value="1"/>
</dbReference>
<keyword evidence="1" id="KW-0175">Coiled coil</keyword>
<feature type="compositionally biased region" description="Polar residues" evidence="2">
    <location>
        <begin position="1"/>
        <end position="11"/>
    </location>
</feature>
<accession>A0A7J8CX07</accession>
<organism evidence="3 4">
    <name type="scientific">Molossus molossus</name>
    <name type="common">Pallas' mastiff bat</name>
    <name type="synonym">Vespertilio molossus</name>
    <dbReference type="NCBI Taxonomy" id="27622"/>
    <lineage>
        <taxon>Eukaryota</taxon>
        <taxon>Metazoa</taxon>
        <taxon>Chordata</taxon>
        <taxon>Craniata</taxon>
        <taxon>Vertebrata</taxon>
        <taxon>Euteleostomi</taxon>
        <taxon>Mammalia</taxon>
        <taxon>Eutheria</taxon>
        <taxon>Laurasiatheria</taxon>
        <taxon>Chiroptera</taxon>
        <taxon>Yangochiroptera</taxon>
        <taxon>Molossidae</taxon>
        <taxon>Molossus</taxon>
    </lineage>
</organism>
<feature type="coiled-coil region" evidence="1">
    <location>
        <begin position="78"/>
        <end position="106"/>
    </location>
</feature>
<proteinExistence type="predicted"/>
<reference evidence="3 4" key="1">
    <citation type="journal article" date="2020" name="Nature">
        <title>Six reference-quality genomes reveal evolution of bat adaptations.</title>
        <authorList>
            <person name="Jebb D."/>
            <person name="Huang Z."/>
            <person name="Pippel M."/>
            <person name="Hughes G.M."/>
            <person name="Lavrichenko K."/>
            <person name="Devanna P."/>
            <person name="Winkler S."/>
            <person name="Jermiin L.S."/>
            <person name="Skirmuntt E.C."/>
            <person name="Katzourakis A."/>
            <person name="Burkitt-Gray L."/>
            <person name="Ray D.A."/>
            <person name="Sullivan K.A.M."/>
            <person name="Roscito J.G."/>
            <person name="Kirilenko B.M."/>
            <person name="Davalos L.M."/>
            <person name="Corthals A.P."/>
            <person name="Power M.L."/>
            <person name="Jones G."/>
            <person name="Ransome R.D."/>
            <person name="Dechmann D.K.N."/>
            <person name="Locatelli A.G."/>
            <person name="Puechmaille S.J."/>
            <person name="Fedrigo O."/>
            <person name="Jarvis E.D."/>
            <person name="Hiller M."/>
            <person name="Vernes S.C."/>
            <person name="Myers E.W."/>
            <person name="Teeling E.C."/>
        </authorList>
    </citation>
    <scope>NUCLEOTIDE SEQUENCE [LARGE SCALE GENOMIC DNA]</scope>
    <source>
        <strain evidence="3">MMolMol1</strain>
        <tissue evidence="3">Muscle</tissue>
    </source>
</reference>
<dbReference type="Proteomes" id="UP000550707">
    <property type="component" value="Unassembled WGS sequence"/>
</dbReference>
<evidence type="ECO:0000256" key="1">
    <source>
        <dbReference type="SAM" id="Coils"/>
    </source>
</evidence>
<dbReference type="Pfam" id="PF15213">
    <property type="entry name" value="CDRT4"/>
    <property type="match status" value="1"/>
</dbReference>
<feature type="region of interest" description="Disordered" evidence="2">
    <location>
        <begin position="1"/>
        <end position="28"/>
    </location>
</feature>
<dbReference type="InParanoid" id="A0A7J8CX07"/>